<dbReference type="PANTHER" id="PTHR33841">
    <property type="entry name" value="DNA METHYLTRANSFERASE YEEA-RELATED"/>
    <property type="match status" value="1"/>
</dbReference>
<protein>
    <recommendedName>
        <fullName evidence="1">site-specific DNA-methyltransferase (adenine-specific)</fullName>
        <ecNumber evidence="1">2.1.1.72</ecNumber>
    </recommendedName>
</protein>
<keyword evidence="3" id="KW-0808">Transferase</keyword>
<dbReference type="GO" id="GO:0009007">
    <property type="term" value="F:site-specific DNA-methyltransferase (adenine-specific) activity"/>
    <property type="evidence" value="ECO:0007669"/>
    <property type="project" value="UniProtKB-EC"/>
</dbReference>
<keyword evidence="2 7" id="KW-0489">Methyltransferase</keyword>
<dbReference type="InterPro" id="IPR002052">
    <property type="entry name" value="DNA_methylase_N6_adenine_CS"/>
</dbReference>
<dbReference type="PANTHER" id="PTHR33841:SF1">
    <property type="entry name" value="DNA METHYLTRANSFERASE A"/>
    <property type="match status" value="1"/>
</dbReference>
<evidence type="ECO:0000256" key="2">
    <source>
        <dbReference type="ARBA" id="ARBA00022603"/>
    </source>
</evidence>
<dbReference type="GO" id="GO:0006304">
    <property type="term" value="P:DNA modification"/>
    <property type="evidence" value="ECO:0007669"/>
    <property type="project" value="InterPro"/>
</dbReference>
<evidence type="ECO:0000256" key="3">
    <source>
        <dbReference type="ARBA" id="ARBA00022679"/>
    </source>
</evidence>
<name>A0A6N7PIV0_9BACT</name>
<feature type="domain" description="Type II methyltransferase M.TaqI-like" evidence="6">
    <location>
        <begin position="675"/>
        <end position="862"/>
    </location>
</feature>
<dbReference type="PRINTS" id="PR00507">
    <property type="entry name" value="N12N6MTFRASE"/>
</dbReference>
<dbReference type="InterPro" id="IPR011639">
    <property type="entry name" value="MethylTrfase_TaqI-like_dom"/>
</dbReference>
<reference evidence="7 8" key="1">
    <citation type="submission" date="2019-10" db="EMBL/GenBank/DDBJ databases">
        <title>A soil myxobacterium in the family Polyangiaceae.</title>
        <authorList>
            <person name="Li Y."/>
            <person name="Wang J."/>
        </authorList>
    </citation>
    <scope>NUCLEOTIDE SEQUENCE [LARGE SCALE GENOMIC DNA]</scope>
    <source>
        <strain evidence="7 8">DSM 14734</strain>
    </source>
</reference>
<comment type="catalytic activity">
    <reaction evidence="5">
        <text>a 2'-deoxyadenosine in DNA + S-adenosyl-L-methionine = an N(6)-methyl-2'-deoxyadenosine in DNA + S-adenosyl-L-homocysteine + H(+)</text>
        <dbReference type="Rhea" id="RHEA:15197"/>
        <dbReference type="Rhea" id="RHEA-COMP:12418"/>
        <dbReference type="Rhea" id="RHEA-COMP:12419"/>
        <dbReference type="ChEBI" id="CHEBI:15378"/>
        <dbReference type="ChEBI" id="CHEBI:57856"/>
        <dbReference type="ChEBI" id="CHEBI:59789"/>
        <dbReference type="ChEBI" id="CHEBI:90615"/>
        <dbReference type="ChEBI" id="CHEBI:90616"/>
        <dbReference type="EC" id="2.1.1.72"/>
    </reaction>
</comment>
<dbReference type="SUPFAM" id="SSF53335">
    <property type="entry name" value="S-adenosyl-L-methionine-dependent methyltransferases"/>
    <property type="match status" value="1"/>
</dbReference>
<proteinExistence type="predicted"/>
<dbReference type="GO" id="GO:0032259">
    <property type="term" value="P:methylation"/>
    <property type="evidence" value="ECO:0007669"/>
    <property type="project" value="UniProtKB-KW"/>
</dbReference>
<gene>
    <name evidence="7" type="ORF">GF068_02280</name>
</gene>
<dbReference type="Gene3D" id="3.40.50.150">
    <property type="entry name" value="Vaccinia Virus protein VP39"/>
    <property type="match status" value="1"/>
</dbReference>
<comment type="caution">
    <text evidence="7">The sequence shown here is derived from an EMBL/GenBank/DDBJ whole genome shotgun (WGS) entry which is preliminary data.</text>
</comment>
<evidence type="ECO:0000313" key="7">
    <source>
        <dbReference type="EMBL" id="MRG90756.1"/>
    </source>
</evidence>
<organism evidence="7 8">
    <name type="scientific">Polyangium spumosum</name>
    <dbReference type="NCBI Taxonomy" id="889282"/>
    <lineage>
        <taxon>Bacteria</taxon>
        <taxon>Pseudomonadati</taxon>
        <taxon>Myxococcota</taxon>
        <taxon>Polyangia</taxon>
        <taxon>Polyangiales</taxon>
        <taxon>Polyangiaceae</taxon>
        <taxon>Polyangium</taxon>
    </lineage>
</organism>
<dbReference type="Pfam" id="PF07669">
    <property type="entry name" value="Eco57I"/>
    <property type="match status" value="1"/>
</dbReference>
<dbReference type="PROSITE" id="PS00092">
    <property type="entry name" value="N6_MTASE"/>
    <property type="match status" value="1"/>
</dbReference>
<evidence type="ECO:0000256" key="1">
    <source>
        <dbReference type="ARBA" id="ARBA00011900"/>
    </source>
</evidence>
<dbReference type="InterPro" id="IPR029063">
    <property type="entry name" value="SAM-dependent_MTases_sf"/>
</dbReference>
<dbReference type="RefSeq" id="WP_153817637.1">
    <property type="nucleotide sequence ID" value="NZ_WJIE01000001.1"/>
</dbReference>
<evidence type="ECO:0000256" key="5">
    <source>
        <dbReference type="ARBA" id="ARBA00047942"/>
    </source>
</evidence>
<accession>A0A6N7PIV0</accession>
<keyword evidence="8" id="KW-1185">Reference proteome</keyword>
<evidence type="ECO:0000313" key="8">
    <source>
        <dbReference type="Proteomes" id="UP000440224"/>
    </source>
</evidence>
<evidence type="ECO:0000259" key="6">
    <source>
        <dbReference type="Pfam" id="PF07669"/>
    </source>
</evidence>
<dbReference type="EMBL" id="WJIE01000001">
    <property type="protein sequence ID" value="MRG90756.1"/>
    <property type="molecule type" value="Genomic_DNA"/>
</dbReference>
<dbReference type="EC" id="2.1.1.72" evidence="1"/>
<sequence length="1339" mass="150583">MQQAATFLKGRLARRQKSQDAFVQFLTALRDLLTRPWIRHAGRAVALHEYLASREAEGATDGDEAPVVDQLVRDLLGALGYTQADYAYNRPLGTTKRRNVPDFSVYARDFVDAPVFVIEDKSTSVRDLHARTGGAPGDESPFDQLRRYVRSGAVHGRTGMLCNGWVLEAWQLGADGDSRLLHLDLRGLSLHYAKSSDPHPPEPWKGALYALWSRFSRAAFSDADVDSREMLRMPPMSPAWVAKLNERLAATCDPAVLQDDIDAYLEEAWRAVAIDVAGAADTLVDVIRVLIDDFAEDVRHQLDDALARHATYVEASRKEFAEAKVEALWAGIALKRSKFDIAEDAFAREVLEPLSLWRGASRWGEVRKLAAQCRKKLSACVRPPEAGKGSQRQMFDEGERAVGGVSKGAIEAHRKTVLEDFEQGIHAFCNEVIAVERQRADLEEQHRGSIQAANAFGAWRERVSSSVMVGATEDLLRAEFSRQTAYVYIIRLLLVRICEDKGLFKRKLSDGALLSWHKESARYLDYASGRSYDYLTRMAYECAQNVYTHFYGASRVFDWYRMDDKILLRALCMLNAFNLERIDTDIIGTVYGRYLVEGKHEQGRYYTRRSLVNLMLDMVGYEGGKIIGRRIADLACGSGSFLVEAARRLLGRYRGTDGKIPTAHVETALREVQTSILGIDVNPFACYLAETNLLIQVLDLIRQAQEEGLSFVVERFSIYSADALLVNEDLALVPGAAFALADREEAAVELAKARSGPFAQGFDFLVGNPPYVRADEEAPMYLAYRAKVQEQAWFSTRHLKWDLYVPFVEQYHRLLADGDDARACLVTIESLATAPYASKLRELLAREATVHEVLFAEDLKLFDDAAWQNNIVFSFSRGTPEEGHEVARSTAHAVRSGGEIREIQKEPLDRLVQADADPDRLFNKRAEARLDLTDTVRWDEICYVTKGMVLHSSERLSDGQVIQVPATYDPACFREEVVEDLGARGKRIRHRAFGRDELVSDVQDVVHARRYVGSREVLRGGIGKTRWLEYGEHTRCPSRVSRPTFPELYNRTKIMFGTFTGVAVDEGMADEYLVVSDSVRTAVRWSELEGVTNRALTDARKELKEAGRYAPDLSRDFSAWYLCALALSEPIQAWLSANKRSMKEHVYPEDIKAIPVKHIPPAEQAPFVELARERHRLWDELVALEAEGYRLGSRIEIPVHSLLERYRREHPRTRHLTLLRAMAAGLFRIDEAFQREDLVRVKADGDKLRIGRAVVGEIGEGVKEKAAVAEVLARVLASLPGPLQDRQDIDAIPATEKGLLDLAAWLEARESDVRARQDRIGAINAEIDRLARALYQPGG</sequence>
<dbReference type="InterPro" id="IPR050953">
    <property type="entry name" value="N4_N6_ade-DNA_methylase"/>
</dbReference>
<dbReference type="GO" id="GO:0003676">
    <property type="term" value="F:nucleic acid binding"/>
    <property type="evidence" value="ECO:0007669"/>
    <property type="project" value="InterPro"/>
</dbReference>
<dbReference type="Proteomes" id="UP000440224">
    <property type="component" value="Unassembled WGS sequence"/>
</dbReference>
<keyword evidence="4" id="KW-0949">S-adenosyl-L-methionine</keyword>
<evidence type="ECO:0000256" key="4">
    <source>
        <dbReference type="ARBA" id="ARBA00022691"/>
    </source>
</evidence>
<dbReference type="OrthoDB" id="9784823at2"/>